<proteinExistence type="inferred from homology"/>
<dbReference type="PANTHER" id="PTHR38766:SF1">
    <property type="entry name" value="FLAGELLAR PROTEIN FLIO"/>
    <property type="match status" value="1"/>
</dbReference>
<organism evidence="8 9">
    <name type="scientific">Pleionea mediterranea</name>
    <dbReference type="NCBI Taxonomy" id="523701"/>
    <lineage>
        <taxon>Bacteria</taxon>
        <taxon>Pseudomonadati</taxon>
        <taxon>Pseudomonadota</taxon>
        <taxon>Gammaproteobacteria</taxon>
        <taxon>Oceanospirillales</taxon>
        <taxon>Pleioneaceae</taxon>
        <taxon>Pleionea</taxon>
    </lineage>
</organism>
<dbReference type="GO" id="GO:0009425">
    <property type="term" value="C:bacterial-type flagellum basal body"/>
    <property type="evidence" value="ECO:0007669"/>
    <property type="project" value="UniProtKB-SubCell"/>
</dbReference>
<evidence type="ECO:0000256" key="2">
    <source>
        <dbReference type="ARBA" id="ARBA00022692"/>
    </source>
</evidence>
<dbReference type="Pfam" id="PF04347">
    <property type="entry name" value="FliO"/>
    <property type="match status" value="1"/>
</dbReference>
<reference evidence="8 9" key="1">
    <citation type="submission" date="2018-05" db="EMBL/GenBank/DDBJ databases">
        <title>Genomic Encyclopedia of Type Strains, Phase IV (KMG-IV): sequencing the most valuable type-strain genomes for metagenomic binning, comparative biology and taxonomic classification.</title>
        <authorList>
            <person name="Goeker M."/>
        </authorList>
    </citation>
    <scope>NUCLEOTIDE SEQUENCE [LARGE SCALE GENOMIC DNA]</scope>
    <source>
        <strain evidence="8 9">DSM 25350</strain>
    </source>
</reference>
<dbReference type="AlphaFoldDB" id="A0A316FKV9"/>
<dbReference type="Proteomes" id="UP000245790">
    <property type="component" value="Unassembled WGS sequence"/>
</dbReference>
<evidence type="ECO:0000313" key="8">
    <source>
        <dbReference type="EMBL" id="PWK49139.1"/>
    </source>
</evidence>
<protein>
    <recommendedName>
        <fullName evidence="7">Flagellar protein</fullName>
    </recommendedName>
</protein>
<comment type="caution">
    <text evidence="8">The sequence shown here is derived from an EMBL/GenBank/DDBJ whole genome shotgun (WGS) entry which is preliminary data.</text>
</comment>
<evidence type="ECO:0000256" key="6">
    <source>
        <dbReference type="ARBA" id="ARBA00037937"/>
    </source>
</evidence>
<dbReference type="GO" id="GO:0005886">
    <property type="term" value="C:plasma membrane"/>
    <property type="evidence" value="ECO:0007669"/>
    <property type="project" value="UniProtKB-SubCell"/>
</dbReference>
<evidence type="ECO:0000313" key="9">
    <source>
        <dbReference type="Proteomes" id="UP000245790"/>
    </source>
</evidence>
<comment type="subcellular location">
    <subcellularLocation>
        <location evidence="7">Cell membrane</location>
    </subcellularLocation>
    <subcellularLocation>
        <location evidence="7">Bacterial flagellum basal body</location>
    </subcellularLocation>
</comment>
<keyword evidence="2 7" id="KW-0812">Transmembrane</keyword>
<comment type="similarity">
    <text evidence="6 7">Belongs to the FliO/MopB family.</text>
</comment>
<evidence type="ECO:0000256" key="3">
    <source>
        <dbReference type="ARBA" id="ARBA00022989"/>
    </source>
</evidence>
<dbReference type="NCBIfam" id="TIGR03500">
    <property type="entry name" value="FliO_TIGR"/>
    <property type="match status" value="1"/>
</dbReference>
<evidence type="ECO:0000256" key="4">
    <source>
        <dbReference type="ARBA" id="ARBA00023136"/>
    </source>
</evidence>
<dbReference type="InterPro" id="IPR022781">
    <property type="entry name" value="Flagellar_biosynth_FliO"/>
</dbReference>
<keyword evidence="1 7" id="KW-1003">Cell membrane</keyword>
<gene>
    <name evidence="8" type="ORF">C8D97_10848</name>
</gene>
<feature type="transmembrane region" description="Helical" evidence="7">
    <location>
        <begin position="34"/>
        <end position="58"/>
    </location>
</feature>
<evidence type="ECO:0000256" key="1">
    <source>
        <dbReference type="ARBA" id="ARBA00022475"/>
    </source>
</evidence>
<evidence type="ECO:0000256" key="7">
    <source>
        <dbReference type="RuleBase" id="RU362064"/>
    </source>
</evidence>
<keyword evidence="3 7" id="KW-1133">Transmembrane helix</keyword>
<dbReference type="RefSeq" id="WP_109763942.1">
    <property type="nucleotide sequence ID" value="NZ_QGGU01000008.1"/>
</dbReference>
<keyword evidence="5 7" id="KW-0975">Bacterial flagellum</keyword>
<dbReference type="PANTHER" id="PTHR38766">
    <property type="entry name" value="FLAGELLAR PROTEIN FLIO"/>
    <property type="match status" value="1"/>
</dbReference>
<name>A0A316FKV9_9GAMM</name>
<dbReference type="OrthoDB" id="5741235at2"/>
<keyword evidence="9" id="KW-1185">Reference proteome</keyword>
<keyword evidence="8" id="KW-0282">Flagellum</keyword>
<dbReference type="InterPro" id="IPR052205">
    <property type="entry name" value="FliO/MopB"/>
</dbReference>
<dbReference type="GO" id="GO:0044781">
    <property type="term" value="P:bacterial-type flagellum organization"/>
    <property type="evidence" value="ECO:0007669"/>
    <property type="project" value="UniProtKB-UniRule"/>
</dbReference>
<evidence type="ECO:0000256" key="5">
    <source>
        <dbReference type="ARBA" id="ARBA00023143"/>
    </source>
</evidence>
<keyword evidence="4 7" id="KW-0472">Membrane</keyword>
<dbReference type="EMBL" id="QGGU01000008">
    <property type="protein sequence ID" value="PWK49139.1"/>
    <property type="molecule type" value="Genomic_DNA"/>
</dbReference>
<sequence>MIFRLFVLFTGLMPLSLSAVEKTSEKITKVPSMAGSVMSVVIALIFIIIVILVCAWLLRRLGGNQFHGNNAIEVKASHMLGTKERLVIIKVDGRHLLLGVTPQNIQRLDELSDTCIPVKSDAPVSFQQAFSSQVKKMMGKTDEQ</sequence>
<keyword evidence="8" id="KW-0969">Cilium</keyword>
<accession>A0A316FKV9</accession>
<keyword evidence="8" id="KW-0966">Cell projection</keyword>